<reference evidence="2 3" key="1">
    <citation type="submission" date="2017-11" db="EMBL/GenBank/DDBJ databases">
        <title>Comparative genomics of Botrytis spp.</title>
        <authorList>
            <person name="Valero-Jimenez C.A."/>
            <person name="Tapia P."/>
            <person name="Veloso J."/>
            <person name="Silva-Moreno E."/>
            <person name="Staats M."/>
            <person name="Valdes J.H."/>
            <person name="Van Kan J.A.L."/>
        </authorList>
    </citation>
    <scope>NUCLEOTIDE SEQUENCE [LARGE SCALE GENOMIC DNA]</scope>
    <source>
        <strain evidence="2 3">MUCL2830</strain>
    </source>
</reference>
<organism evidence="2 3">
    <name type="scientific">Botryotinia calthae</name>
    <dbReference type="NCBI Taxonomy" id="38488"/>
    <lineage>
        <taxon>Eukaryota</taxon>
        <taxon>Fungi</taxon>
        <taxon>Dikarya</taxon>
        <taxon>Ascomycota</taxon>
        <taxon>Pezizomycotina</taxon>
        <taxon>Leotiomycetes</taxon>
        <taxon>Helotiales</taxon>
        <taxon>Sclerotiniaceae</taxon>
        <taxon>Botryotinia</taxon>
    </lineage>
</organism>
<evidence type="ECO:0000313" key="2">
    <source>
        <dbReference type="EMBL" id="TEY86689.1"/>
    </source>
</evidence>
<feature type="compositionally biased region" description="Polar residues" evidence="1">
    <location>
        <begin position="214"/>
        <end position="224"/>
    </location>
</feature>
<protein>
    <submittedName>
        <fullName evidence="2">Uncharacterized protein</fullName>
    </submittedName>
</protein>
<feature type="compositionally biased region" description="Polar residues" evidence="1">
    <location>
        <begin position="46"/>
        <end position="56"/>
    </location>
</feature>
<comment type="caution">
    <text evidence="2">The sequence shown here is derived from an EMBL/GenBank/DDBJ whole genome shotgun (WGS) entry which is preliminary data.</text>
</comment>
<evidence type="ECO:0000256" key="1">
    <source>
        <dbReference type="SAM" id="MobiDB-lite"/>
    </source>
</evidence>
<feature type="compositionally biased region" description="Low complexity" evidence="1">
    <location>
        <begin position="28"/>
        <end position="42"/>
    </location>
</feature>
<dbReference type="AlphaFoldDB" id="A0A4Y8DJU3"/>
<proteinExistence type="predicted"/>
<feature type="compositionally biased region" description="Polar residues" evidence="1">
    <location>
        <begin position="182"/>
        <end position="197"/>
    </location>
</feature>
<feature type="region of interest" description="Disordered" evidence="1">
    <location>
        <begin position="307"/>
        <end position="345"/>
    </location>
</feature>
<name>A0A4Y8DJU3_9HELO</name>
<feature type="region of interest" description="Disordered" evidence="1">
    <location>
        <begin position="1"/>
        <end position="289"/>
    </location>
</feature>
<feature type="compositionally biased region" description="Basic and acidic residues" evidence="1">
    <location>
        <begin position="313"/>
        <end position="331"/>
    </location>
</feature>
<dbReference type="OrthoDB" id="3560612at2759"/>
<accession>A0A4Y8DJU3</accession>
<feature type="compositionally biased region" description="Basic and acidic residues" evidence="1">
    <location>
        <begin position="113"/>
        <end position="142"/>
    </location>
</feature>
<gene>
    <name evidence="2" type="ORF">BOTCAL_0004g00430</name>
</gene>
<evidence type="ECO:0000313" key="3">
    <source>
        <dbReference type="Proteomes" id="UP000297299"/>
    </source>
</evidence>
<keyword evidence="3" id="KW-1185">Reference proteome</keyword>
<dbReference type="Proteomes" id="UP000297299">
    <property type="component" value="Unassembled WGS sequence"/>
</dbReference>
<sequence>MGGYQSDADERDDRSASHHSRSSRSSRDNGSSSHGRSQSLSRDGSESVSNASGSTVRRSEARKHSKPEPNRGSLYEQDWKDGRNVHLISDDDEPRNPRKSVPGSETSGHTTRSAREMAKLSEQTKRLNLDPHDRVEELKEELVNAEWEAEVKRKTSKGKPRRDGNRAADLISVATGEDHNGKAQSVSSYNGSTTSNPRSEHPHGRPRSNADYGRSQTSRSSYNAPSDARPHRSSKLALETYHDPHAGRTASHASYHPPRSHTRGNPDPRHSSPPYGNSQYVGGHDNVGSLQYAETNVNMTYIGAPDMGFMNEPSKREKRRQEEHELHREMVRNGMTPPARKTIWD</sequence>
<dbReference type="EMBL" id="PHWZ01000004">
    <property type="protein sequence ID" value="TEY86689.1"/>
    <property type="molecule type" value="Genomic_DNA"/>
</dbReference>